<dbReference type="InterPro" id="IPR029016">
    <property type="entry name" value="GAF-like_dom_sf"/>
</dbReference>
<evidence type="ECO:0000256" key="1">
    <source>
        <dbReference type="ARBA" id="ARBA00022491"/>
    </source>
</evidence>
<keyword evidence="1" id="KW-0678">Repressor</keyword>
<comment type="caution">
    <text evidence="9">The sequence shown here is derived from an EMBL/GenBank/DDBJ whole genome shotgun (WGS) entry which is preliminary data.</text>
</comment>
<dbReference type="Gene3D" id="3.30.450.40">
    <property type="match status" value="1"/>
</dbReference>
<dbReference type="EMBL" id="ABYJ02000074">
    <property type="protein sequence ID" value="EEV01383.1"/>
    <property type="molecule type" value="Genomic_DNA"/>
</dbReference>
<dbReference type="Proteomes" id="UP000004828">
    <property type="component" value="Unassembled WGS sequence"/>
</dbReference>
<keyword evidence="5" id="KW-0010">Activator</keyword>
<proteinExistence type="predicted"/>
<sequence length="187" mass="20611">MEDNNVKATGIVRRIDDLGRIVVPKEIRRTLRIREGDPLEIFTDREGEIILKKYSPIGELGQFAGEYAESLAQTTGYLVLVTDCDHVIAASGSGKKEFEEKPVSRQLEEAISERKNYQASAGDAEFMKVTLDDAGEYTEQAFSTIICEGDAIGAVIICNKDEKKKMNDTEGKLAAAAASFLGRQMEQ</sequence>
<dbReference type="PANTHER" id="PTHR36432:SF1">
    <property type="entry name" value="STAGE V SPORULATION PROTEIN T"/>
    <property type="match status" value="1"/>
</dbReference>
<dbReference type="NCBIfam" id="TIGR01439">
    <property type="entry name" value="lp_hng_hel_AbrB"/>
    <property type="match status" value="1"/>
</dbReference>
<dbReference type="HOGENOM" id="CLU_105826_0_0_9"/>
<evidence type="ECO:0000256" key="3">
    <source>
        <dbReference type="ARBA" id="ARBA00023015"/>
    </source>
</evidence>
<dbReference type="NCBIfam" id="TIGR02851">
    <property type="entry name" value="spore_V_T"/>
    <property type="match status" value="1"/>
</dbReference>
<dbReference type="Pfam" id="PF15714">
    <property type="entry name" value="SpoVT_C"/>
    <property type="match status" value="1"/>
</dbReference>
<feature type="domain" description="SpoVT-AbrB" evidence="8">
    <location>
        <begin position="10"/>
        <end position="56"/>
    </location>
</feature>
<dbReference type="SUPFAM" id="SSF89447">
    <property type="entry name" value="AbrB/MazE/MraZ-like"/>
    <property type="match status" value="1"/>
</dbReference>
<dbReference type="PROSITE" id="PS51740">
    <property type="entry name" value="SPOVT_ABRB"/>
    <property type="match status" value="1"/>
</dbReference>
<keyword evidence="2" id="KW-0749">Sporulation</keyword>
<protein>
    <submittedName>
        <fullName evidence="9">Stage V sporulation protein T</fullName>
    </submittedName>
</protein>
<dbReference type="InterPro" id="IPR052731">
    <property type="entry name" value="B_subtilis_Trans_State_Reg"/>
</dbReference>
<dbReference type="PIRSF" id="PIRSF026579">
    <property type="entry name" value="Spore_V_T"/>
    <property type="match status" value="1"/>
</dbReference>
<keyword evidence="6" id="KW-0804">Transcription</keyword>
<evidence type="ECO:0000256" key="6">
    <source>
        <dbReference type="ARBA" id="ARBA00023163"/>
    </source>
</evidence>
<dbReference type="Pfam" id="PF04014">
    <property type="entry name" value="MazE_antitoxin"/>
    <property type="match status" value="1"/>
</dbReference>
<keyword evidence="4 7" id="KW-0238">DNA-binding</keyword>
<accession>C7G9V0</accession>
<reference evidence="9 10" key="1">
    <citation type="submission" date="2009-08" db="EMBL/GenBank/DDBJ databases">
        <authorList>
            <person name="Weinstock G."/>
            <person name="Sodergren E."/>
            <person name="Clifton S."/>
            <person name="Fulton L."/>
            <person name="Fulton B."/>
            <person name="Courtney L."/>
            <person name="Fronick C."/>
            <person name="Harrison M."/>
            <person name="Strong C."/>
            <person name="Farmer C."/>
            <person name="Delahaunty K."/>
            <person name="Markovic C."/>
            <person name="Hall O."/>
            <person name="Minx P."/>
            <person name="Tomlinson C."/>
            <person name="Mitreva M."/>
            <person name="Nelson J."/>
            <person name="Hou S."/>
            <person name="Wollam A."/>
            <person name="Pepin K.H."/>
            <person name="Johnson M."/>
            <person name="Bhonagiri V."/>
            <person name="Nash W.E."/>
            <person name="Warren W."/>
            <person name="Chinwalla A."/>
            <person name="Mardis E.R."/>
            <person name="Wilson R.K."/>
        </authorList>
    </citation>
    <scope>NUCLEOTIDE SEQUENCE [LARGE SCALE GENOMIC DNA]</scope>
    <source>
        <strain evidence="9 10">L1-82</strain>
    </source>
</reference>
<dbReference type="FunFam" id="2.10.260.10:FF:000001">
    <property type="entry name" value="Stage V sporulation protein T"/>
    <property type="match status" value="1"/>
</dbReference>
<dbReference type="AlphaFoldDB" id="C7G9V0"/>
<evidence type="ECO:0000256" key="4">
    <source>
        <dbReference type="ARBA" id="ARBA00023125"/>
    </source>
</evidence>
<name>C7G9V0_9FIRM</name>
<dbReference type="InterPro" id="IPR037914">
    <property type="entry name" value="SpoVT-AbrB_sf"/>
</dbReference>
<dbReference type="PANTHER" id="PTHR36432">
    <property type="match status" value="1"/>
</dbReference>
<dbReference type="InterPro" id="IPR007159">
    <property type="entry name" value="SpoVT-AbrB_dom"/>
</dbReference>
<dbReference type="GO" id="GO:0003677">
    <property type="term" value="F:DNA binding"/>
    <property type="evidence" value="ECO:0007669"/>
    <property type="project" value="UniProtKB-UniRule"/>
</dbReference>
<dbReference type="GO" id="GO:0042802">
    <property type="term" value="F:identical protein binding"/>
    <property type="evidence" value="ECO:0007669"/>
    <property type="project" value="UniProtKB-ARBA"/>
</dbReference>
<dbReference type="InterPro" id="IPR014213">
    <property type="entry name" value="SpoVT"/>
</dbReference>
<evidence type="ECO:0000313" key="10">
    <source>
        <dbReference type="Proteomes" id="UP000004828"/>
    </source>
</evidence>
<evidence type="ECO:0000313" key="9">
    <source>
        <dbReference type="EMBL" id="EEV01383.1"/>
    </source>
</evidence>
<dbReference type="SMART" id="SM00966">
    <property type="entry name" value="SpoVT_AbrB"/>
    <property type="match status" value="1"/>
</dbReference>
<evidence type="ECO:0000256" key="2">
    <source>
        <dbReference type="ARBA" id="ARBA00022969"/>
    </source>
</evidence>
<evidence type="ECO:0000256" key="5">
    <source>
        <dbReference type="ARBA" id="ARBA00023159"/>
    </source>
</evidence>
<organism evidence="9 10">
    <name type="scientific">Roseburia intestinalis L1-82</name>
    <dbReference type="NCBI Taxonomy" id="536231"/>
    <lineage>
        <taxon>Bacteria</taxon>
        <taxon>Bacillati</taxon>
        <taxon>Bacillota</taxon>
        <taxon>Clostridia</taxon>
        <taxon>Lachnospirales</taxon>
        <taxon>Lachnospiraceae</taxon>
        <taxon>Roseburia</taxon>
    </lineage>
</organism>
<keyword evidence="3" id="KW-0805">Transcription regulation</keyword>
<dbReference type="Gene3D" id="2.10.260.10">
    <property type="match status" value="1"/>
</dbReference>
<evidence type="ECO:0000256" key="7">
    <source>
        <dbReference type="PROSITE-ProRule" id="PRU01076"/>
    </source>
</evidence>
<dbReference type="GO" id="GO:0030435">
    <property type="term" value="P:sporulation resulting in formation of a cellular spore"/>
    <property type="evidence" value="ECO:0007669"/>
    <property type="project" value="UniProtKB-KW"/>
</dbReference>
<gene>
    <name evidence="9" type="primary">spoVT</name>
    <name evidence="9" type="ORF">ROSINTL182_06680</name>
</gene>
<evidence type="ECO:0000259" key="8">
    <source>
        <dbReference type="PROSITE" id="PS51740"/>
    </source>
</evidence>